<protein>
    <submittedName>
        <fullName evidence="1">Uncharacterized protein</fullName>
    </submittedName>
</protein>
<reference evidence="1" key="2">
    <citation type="journal article" date="2015" name="Data Brief">
        <title>Shoot transcriptome of the giant reed, Arundo donax.</title>
        <authorList>
            <person name="Barrero R.A."/>
            <person name="Guerrero F.D."/>
            <person name="Moolhuijzen P."/>
            <person name="Goolsby J.A."/>
            <person name="Tidwell J."/>
            <person name="Bellgard S.E."/>
            <person name="Bellgard M.I."/>
        </authorList>
    </citation>
    <scope>NUCLEOTIDE SEQUENCE</scope>
    <source>
        <tissue evidence="1">Shoot tissue taken approximately 20 cm above the soil surface</tissue>
    </source>
</reference>
<reference evidence="1" key="1">
    <citation type="submission" date="2014-09" db="EMBL/GenBank/DDBJ databases">
        <authorList>
            <person name="Magalhaes I.L.F."/>
            <person name="Oliveira U."/>
            <person name="Santos F.R."/>
            <person name="Vidigal T.H.D.A."/>
            <person name="Brescovit A.D."/>
            <person name="Santos A.J."/>
        </authorList>
    </citation>
    <scope>NUCLEOTIDE SEQUENCE</scope>
    <source>
        <tissue evidence="1">Shoot tissue taken approximately 20 cm above the soil surface</tissue>
    </source>
</reference>
<name>A0A0A8Z7B2_ARUDO</name>
<dbReference type="EMBL" id="GBRH01267138">
    <property type="protein sequence ID" value="JAD30757.1"/>
    <property type="molecule type" value="Transcribed_RNA"/>
</dbReference>
<sequence>MVPVVGDSQVVLQTIMLPFL</sequence>
<evidence type="ECO:0000313" key="1">
    <source>
        <dbReference type="EMBL" id="JAD30757.1"/>
    </source>
</evidence>
<accession>A0A0A8Z7B2</accession>
<proteinExistence type="predicted"/>
<dbReference type="AlphaFoldDB" id="A0A0A8Z7B2"/>
<organism evidence="1">
    <name type="scientific">Arundo donax</name>
    <name type="common">Giant reed</name>
    <name type="synonym">Donax arundinaceus</name>
    <dbReference type="NCBI Taxonomy" id="35708"/>
    <lineage>
        <taxon>Eukaryota</taxon>
        <taxon>Viridiplantae</taxon>
        <taxon>Streptophyta</taxon>
        <taxon>Embryophyta</taxon>
        <taxon>Tracheophyta</taxon>
        <taxon>Spermatophyta</taxon>
        <taxon>Magnoliopsida</taxon>
        <taxon>Liliopsida</taxon>
        <taxon>Poales</taxon>
        <taxon>Poaceae</taxon>
        <taxon>PACMAD clade</taxon>
        <taxon>Arundinoideae</taxon>
        <taxon>Arundineae</taxon>
        <taxon>Arundo</taxon>
    </lineage>
</organism>